<dbReference type="InterPro" id="IPR021133">
    <property type="entry name" value="HEAT_type_2"/>
</dbReference>
<keyword evidence="1" id="KW-0143">Chaperone</keyword>
<name>A0A9W4UCM5_9PLEO</name>
<dbReference type="AlphaFoldDB" id="A0A9W4UCM5"/>
<dbReference type="PANTHER" id="PTHR12658:SF0">
    <property type="entry name" value="TUBULIN-SPECIFIC CHAPERONE D"/>
    <property type="match status" value="1"/>
</dbReference>
<feature type="domain" description="Tubulin-folding cofactor D C-terminal" evidence="3">
    <location>
        <begin position="925"/>
        <end position="1105"/>
    </location>
</feature>
<evidence type="ECO:0000259" key="4">
    <source>
        <dbReference type="Pfam" id="PF25767"/>
    </source>
</evidence>
<keyword evidence="6" id="KW-1185">Reference proteome</keyword>
<dbReference type="GO" id="GO:0048487">
    <property type="term" value="F:beta-tubulin binding"/>
    <property type="evidence" value="ECO:0007669"/>
    <property type="project" value="InterPro"/>
</dbReference>
<proteinExistence type="predicted"/>
<feature type="repeat" description="HEAT" evidence="2">
    <location>
        <begin position="353"/>
        <end position="390"/>
    </location>
</feature>
<dbReference type="SUPFAM" id="SSF48371">
    <property type="entry name" value="ARM repeat"/>
    <property type="match status" value="2"/>
</dbReference>
<protein>
    <recommendedName>
        <fullName evidence="7">Tubulin-specific chaperone D</fullName>
    </recommendedName>
</protein>
<reference evidence="5" key="1">
    <citation type="submission" date="2023-01" db="EMBL/GenBank/DDBJ databases">
        <authorList>
            <person name="Van Ghelder C."/>
            <person name="Rancurel C."/>
        </authorList>
    </citation>
    <scope>NUCLEOTIDE SEQUENCE</scope>
    <source>
        <strain evidence="5">CNCM I-4278</strain>
    </source>
</reference>
<organism evidence="5 6">
    <name type="scientific">Periconia digitata</name>
    <dbReference type="NCBI Taxonomy" id="1303443"/>
    <lineage>
        <taxon>Eukaryota</taxon>
        <taxon>Fungi</taxon>
        <taxon>Dikarya</taxon>
        <taxon>Ascomycota</taxon>
        <taxon>Pezizomycotina</taxon>
        <taxon>Dothideomycetes</taxon>
        <taxon>Pleosporomycetidae</taxon>
        <taxon>Pleosporales</taxon>
        <taxon>Massarineae</taxon>
        <taxon>Periconiaceae</taxon>
        <taxon>Periconia</taxon>
    </lineage>
</organism>
<evidence type="ECO:0000313" key="6">
    <source>
        <dbReference type="Proteomes" id="UP001152607"/>
    </source>
</evidence>
<feature type="domain" description="Tubulin-folding cofactor D ARM repeats" evidence="4">
    <location>
        <begin position="342"/>
        <end position="550"/>
    </location>
</feature>
<evidence type="ECO:0000259" key="3">
    <source>
        <dbReference type="Pfam" id="PF12612"/>
    </source>
</evidence>
<dbReference type="InterPro" id="IPR022577">
    <property type="entry name" value="TBCD_C"/>
</dbReference>
<dbReference type="PROSITE" id="PS50077">
    <property type="entry name" value="HEAT_REPEAT"/>
    <property type="match status" value="1"/>
</dbReference>
<gene>
    <name evidence="5" type="ORF">PDIGIT_LOCUS5557</name>
</gene>
<dbReference type="InterPro" id="IPR011989">
    <property type="entry name" value="ARM-like"/>
</dbReference>
<dbReference type="GO" id="GO:0005096">
    <property type="term" value="F:GTPase activator activity"/>
    <property type="evidence" value="ECO:0007669"/>
    <property type="project" value="InterPro"/>
</dbReference>
<dbReference type="GO" id="GO:0007023">
    <property type="term" value="P:post-chaperonin tubulin folding pathway"/>
    <property type="evidence" value="ECO:0007669"/>
    <property type="project" value="InterPro"/>
</dbReference>
<dbReference type="Pfam" id="PF23579">
    <property type="entry name" value="ARM_TBCD"/>
    <property type="match status" value="1"/>
</dbReference>
<dbReference type="OrthoDB" id="10253476at2759"/>
<dbReference type="InterPro" id="IPR016024">
    <property type="entry name" value="ARM-type_fold"/>
</dbReference>
<dbReference type="GO" id="GO:0000226">
    <property type="term" value="P:microtubule cytoskeleton organization"/>
    <property type="evidence" value="ECO:0007669"/>
    <property type="project" value="TreeGrafter"/>
</dbReference>
<dbReference type="EMBL" id="CAOQHR010000003">
    <property type="protein sequence ID" value="CAI6332532.1"/>
    <property type="molecule type" value="Genomic_DNA"/>
</dbReference>
<evidence type="ECO:0000313" key="5">
    <source>
        <dbReference type="EMBL" id="CAI6332532.1"/>
    </source>
</evidence>
<evidence type="ECO:0008006" key="7">
    <source>
        <dbReference type="Google" id="ProtNLM"/>
    </source>
</evidence>
<accession>A0A9W4UCM5</accession>
<dbReference type="Pfam" id="PF12612">
    <property type="entry name" value="TFCD_C"/>
    <property type="match status" value="1"/>
</dbReference>
<comment type="caution">
    <text evidence="5">The sequence shown here is derived from an EMBL/GenBank/DDBJ whole genome shotgun (WGS) entry which is preliminary data.</text>
</comment>
<dbReference type="GO" id="GO:0007021">
    <property type="term" value="P:tubulin complex assembly"/>
    <property type="evidence" value="ECO:0007669"/>
    <property type="project" value="InterPro"/>
</dbReference>
<sequence>MEIKEEDDLKLLRATATLLADLNQLFSSLTQTPKNDMNPAHRQVRESEMYKIMELIEPFQEDPQLLDTHLKLFIPPLIAAYLATLGSTAPHKRKKGFVPLSHAALQILDLFCKVRGEKVVRGFLNNEPRYLEPILSEFEAGRNYAGTVDEPLLPSIVPWKERYMLTVWLSHLMLAPFPLASISTLQSSQEVSSTFGIKLPAEVPHIALRILKICIEGLKSASKERSASAYLLVKLCVRPDMQRIGLLDSIIDWSLSFFKSISEDASDIHQCLGMLTFVSGLAASANNNEMGSSLPAFYSVCRNILERPTLVFIKSSAVARKLIIKNFRNIAVHCLQGKGIPDNFDTTVVLEETIEYLLEAVADGDTPVRYAASKALSIITMKLESEMAGEVVEAILGSLNENVYWQGSKRNLGGVNPLAWHGLALTLSHLLYRRALSPEQLPDVLNALLLALAFEQRSATGGSVGTNVRDAACFGIWALSRRYTTAELLAVEASSVRASEHLKSLSIIQVLAIELLVVACEDPAGNIRRGSSAALQELIGRHPNTVEEGISLVQIVDFHAVGLRDRAMCEVSVKASVLHPMYWEAIFENVLGWRGTGSLDSSSRLSAARAVGLLSHGRPNDVVWKMSEQIRTQLAALRPREIEERQGLVASLAALIDANSSRENQTSSNSSGMHVAADLSHLWSLLKNELLLEEKSFISPTLRPELTASSICSFIGALSSMTKCQYDRINATDLPIPELIRMFNLCLGRHADSVLENIPRTTHAILELLYAISSDKAEELVQEWLAKLENEASYNGLRWSGFAVALGAAYSVVALRGQGEKSVAIQTRIVDVLAFRCTSAVAIEPRTVALLAISVLLKGNKKTAHGNSLNDSVCDHIAKAMHIAVNDYTTTERGDIGALVRLEALSTIGVAWETGLLQGSAYEEQLHADILRLSLEKLDKIRLRAAQTLEKGSYESFLQAYSIVADGTSSYAYFANALNVIKPTTSEAVREALFLGFITSAGMGSESVVQNSRAALLDAVDQWPIESGTHEGDEVRLSLLYMANCFLSLLKKNLESERVLLPLLEVLAFLFDMQIMQQLISTSFNFRALLSYTQKAHFKSTHIPKLLLALDVYRGLGMVAQTRVDTITKVTSMLLHPFPKIRIAAAEILWMLTGEEGLKRHDWILPPKSLKPVVDDIRTSLAKADMKTASVDSIGKK</sequence>
<dbReference type="InterPro" id="IPR033162">
    <property type="entry name" value="TBCD"/>
</dbReference>
<evidence type="ECO:0000256" key="1">
    <source>
        <dbReference type="ARBA" id="ARBA00023186"/>
    </source>
</evidence>
<dbReference type="Pfam" id="PF25767">
    <property type="entry name" value="ARM_TBCD_2nd"/>
    <property type="match status" value="1"/>
</dbReference>
<evidence type="ECO:0000256" key="2">
    <source>
        <dbReference type="PROSITE-ProRule" id="PRU00103"/>
    </source>
</evidence>
<dbReference type="InterPro" id="IPR058033">
    <property type="entry name" value="ARM_TBCD_2nd"/>
</dbReference>
<dbReference type="PANTHER" id="PTHR12658">
    <property type="entry name" value="BETA-TUBULIN COFACTOR D"/>
    <property type="match status" value="1"/>
</dbReference>
<dbReference type="Gene3D" id="1.25.10.10">
    <property type="entry name" value="Leucine-rich Repeat Variant"/>
    <property type="match status" value="1"/>
</dbReference>
<dbReference type="Proteomes" id="UP001152607">
    <property type="component" value="Unassembled WGS sequence"/>
</dbReference>